<sequence>MALFQEGFESPTEVKPPARTAFCLLPPSILMFLSPNIIYPIVKDYTVSAKWAEFICAIFVGLYCRLFCSNHMSRKWYKNFLAALTFVVTWFVLPSTRQIFLSRFEASFDRNTADTISYSISYAIICVLAGGVIETIAIYQPKSRKINKQTNKQNIPLINTYSVWKKGKYIITFACGGALLGSLSGYNFISIIGALIGGVYGLVFHEVSNSVLNNNFFNRVIFSKNLFKHGEHMIALASGGAFLGGIIAQLPGSIIGALAGAIVSLFTLENII</sequence>
<organism evidence="2">
    <name type="scientific">Nostoc flagelliforme str. Sunitezuoqi</name>
    <dbReference type="NCBI Taxonomy" id="676037"/>
    <lineage>
        <taxon>Bacteria</taxon>
        <taxon>Bacillati</taxon>
        <taxon>Cyanobacteriota</taxon>
        <taxon>Cyanophyceae</taxon>
        <taxon>Nostocales</taxon>
        <taxon>Nostocaceae</taxon>
        <taxon>Nostoc</taxon>
    </lineage>
</organism>
<dbReference type="AlphaFoldDB" id="E7DPS3"/>
<reference evidence="2" key="1">
    <citation type="journal article" date="2011" name="Acta Physiol. Plant.">
        <title>An investigation on the genetic background of Nostoc flagelliforme by similarity analysis of its partial genomic DNA and phylogenetic comparison of deduced related species.</title>
        <authorList>
            <person name="Gao X."/>
            <person name="Liu K."/>
            <person name="Qiu B.S."/>
        </authorList>
    </citation>
    <scope>NUCLEOTIDE SEQUENCE</scope>
    <source>
        <strain evidence="2">Sunitezuoqi</strain>
    </source>
</reference>
<evidence type="ECO:0000256" key="1">
    <source>
        <dbReference type="SAM" id="Phobius"/>
    </source>
</evidence>
<proteinExistence type="predicted"/>
<protein>
    <submittedName>
        <fullName evidence="2">Uncharacterized protein</fullName>
    </submittedName>
</protein>
<feature type="transmembrane region" description="Helical" evidence="1">
    <location>
        <begin position="170"/>
        <end position="203"/>
    </location>
</feature>
<keyword evidence="1" id="KW-0812">Transmembrane</keyword>
<feature type="transmembrane region" description="Helical" evidence="1">
    <location>
        <begin position="48"/>
        <end position="68"/>
    </location>
</feature>
<feature type="transmembrane region" description="Helical" evidence="1">
    <location>
        <begin position="80"/>
        <end position="100"/>
    </location>
</feature>
<dbReference type="EMBL" id="HQ291113">
    <property type="protein sequence ID" value="ADO19081.1"/>
    <property type="molecule type" value="Genomic_DNA"/>
</dbReference>
<feature type="transmembrane region" description="Helical" evidence="1">
    <location>
        <begin position="120"/>
        <end position="139"/>
    </location>
</feature>
<feature type="transmembrane region" description="Helical" evidence="1">
    <location>
        <begin position="21"/>
        <end position="42"/>
    </location>
</feature>
<name>E7DPS3_9NOSO</name>
<accession>E7DPS3</accession>
<evidence type="ECO:0000313" key="2">
    <source>
        <dbReference type="EMBL" id="ADO19081.1"/>
    </source>
</evidence>
<keyword evidence="1" id="KW-0472">Membrane</keyword>
<feature type="transmembrane region" description="Helical" evidence="1">
    <location>
        <begin position="246"/>
        <end position="268"/>
    </location>
</feature>
<keyword evidence="1" id="KW-1133">Transmembrane helix</keyword>
<gene>
    <name evidence="2" type="ORF">Nfla_4102</name>
</gene>